<sequence length="48" mass="5152">MLTTMGLRIRGVLALASLHLLFFFTGTCFALPEYPQKLSSSSSSVSTA</sequence>
<evidence type="ECO:0000313" key="2">
    <source>
        <dbReference type="Proteomes" id="UP000238479"/>
    </source>
</evidence>
<dbReference type="EMBL" id="PDCK01000041">
    <property type="protein sequence ID" value="PRQ44222.1"/>
    <property type="molecule type" value="Genomic_DNA"/>
</dbReference>
<keyword evidence="2" id="KW-1185">Reference proteome</keyword>
<gene>
    <name evidence="1" type="ORF">RchiOBHm_Chr3g0476841</name>
</gene>
<dbReference type="Gramene" id="PRQ44222">
    <property type="protein sequence ID" value="PRQ44222"/>
    <property type="gene ID" value="RchiOBHm_Chr3g0476841"/>
</dbReference>
<dbReference type="Proteomes" id="UP000238479">
    <property type="component" value="Chromosome 3"/>
</dbReference>
<organism evidence="1 2">
    <name type="scientific">Rosa chinensis</name>
    <name type="common">China rose</name>
    <dbReference type="NCBI Taxonomy" id="74649"/>
    <lineage>
        <taxon>Eukaryota</taxon>
        <taxon>Viridiplantae</taxon>
        <taxon>Streptophyta</taxon>
        <taxon>Embryophyta</taxon>
        <taxon>Tracheophyta</taxon>
        <taxon>Spermatophyta</taxon>
        <taxon>Magnoliopsida</taxon>
        <taxon>eudicotyledons</taxon>
        <taxon>Gunneridae</taxon>
        <taxon>Pentapetalae</taxon>
        <taxon>rosids</taxon>
        <taxon>fabids</taxon>
        <taxon>Rosales</taxon>
        <taxon>Rosaceae</taxon>
        <taxon>Rosoideae</taxon>
        <taxon>Rosoideae incertae sedis</taxon>
        <taxon>Rosa</taxon>
    </lineage>
</organism>
<name>A0A2P6RCS4_ROSCH</name>
<proteinExistence type="predicted"/>
<comment type="caution">
    <text evidence="1">The sequence shown here is derived from an EMBL/GenBank/DDBJ whole genome shotgun (WGS) entry which is preliminary data.</text>
</comment>
<accession>A0A2P6RCS4</accession>
<protein>
    <submittedName>
        <fullName evidence="1">Uncharacterized protein</fullName>
    </submittedName>
</protein>
<dbReference type="AlphaFoldDB" id="A0A2P6RCS4"/>
<reference evidence="1 2" key="1">
    <citation type="journal article" date="2018" name="Nat. Genet.">
        <title>The Rosa genome provides new insights in the design of modern roses.</title>
        <authorList>
            <person name="Bendahmane M."/>
        </authorList>
    </citation>
    <scope>NUCLEOTIDE SEQUENCE [LARGE SCALE GENOMIC DNA]</scope>
    <source>
        <strain evidence="2">cv. Old Blush</strain>
    </source>
</reference>
<evidence type="ECO:0000313" key="1">
    <source>
        <dbReference type="EMBL" id="PRQ44222.1"/>
    </source>
</evidence>